<dbReference type="PANTHER" id="PTHR38451:SF1">
    <property type="entry name" value="TRNA (ADENINE(22)-N(1))-METHYLTRANSFERASE"/>
    <property type="match status" value="1"/>
</dbReference>
<sequence>MDSIHLSPRLKAVADFVPLNARLADIGSDHAYLPVNLLLNDKISHAIVGEVAKGPLDNAHHELKKRHLLAHADVRLANGLAAINETDNVDTVTIAGMGGILISNILNAGKKQKKTFKTLVLQPNTDEQIVRRWLAAQDYQIIAETIVQEESHFYEIIAAVVGEQQQQLSDLDLIFGPYLRVEKTATFVAKWQKESDRITLIFDQLKAAGKSDTDAYRQWQLRYNQIQAVIS</sequence>
<dbReference type="GO" id="GO:0160105">
    <property type="term" value="F:tRNA (adenine(22)-N1)-methyltransferase activity"/>
    <property type="evidence" value="ECO:0007669"/>
    <property type="project" value="InterPro"/>
</dbReference>
<evidence type="ECO:0000313" key="2">
    <source>
        <dbReference type="EMBL" id="MBZ5962494.1"/>
    </source>
</evidence>
<comment type="caution">
    <text evidence="2">The sequence shown here is derived from an EMBL/GenBank/DDBJ whole genome shotgun (WGS) entry which is preliminary data.</text>
</comment>
<name>A0A9Q3SX65_9LACO</name>
<dbReference type="Gene3D" id="3.40.50.150">
    <property type="entry name" value="Vaccinia Virus protein VP39"/>
    <property type="match status" value="1"/>
</dbReference>
<dbReference type="AlphaFoldDB" id="A0A9Q3SX65"/>
<dbReference type="EMBL" id="FBSY01000002">
    <property type="protein sequence ID" value="CUW05588.1"/>
    <property type="molecule type" value="Genomic_DNA"/>
</dbReference>
<keyword evidence="3" id="KW-1185">Reference proteome</keyword>
<reference evidence="1 3" key="1">
    <citation type="submission" date="2015-12" db="EMBL/GenBank/DDBJ databases">
        <authorList>
            <person name="Andreevskaya M."/>
        </authorList>
    </citation>
    <scope>NUCLEOTIDE SEQUENCE [LARGE SCALE GENOMIC DNA]</scope>
    <source>
        <strain evidence="1 3">C122c</strain>
    </source>
</reference>
<dbReference type="GO" id="GO:0032259">
    <property type="term" value="P:methylation"/>
    <property type="evidence" value="ECO:0007669"/>
    <property type="project" value="UniProtKB-KW"/>
</dbReference>
<dbReference type="Proteomes" id="UP000752647">
    <property type="component" value="Unassembled WGS sequence"/>
</dbReference>
<evidence type="ECO:0000313" key="3">
    <source>
        <dbReference type="Proteomes" id="UP000199271"/>
    </source>
</evidence>
<reference evidence="2" key="2">
    <citation type="submission" date="2021-05" db="EMBL/GenBank/DDBJ databases">
        <title>Pangenome of Leuconostoc gelidum warrants species status for Leuconostoc gelidum subsp. gasicomitatum.</title>
        <authorList>
            <person name="Johansson P."/>
            <person name="Sade E."/>
            <person name="Hultman J."/>
            <person name="Auvinen P."/>
            <person name="Bjorkroth J."/>
        </authorList>
    </citation>
    <scope>NUCLEOTIDE SEQUENCE</scope>
    <source>
        <strain evidence="2">A.21.4</strain>
    </source>
</reference>
<evidence type="ECO:0000313" key="1">
    <source>
        <dbReference type="EMBL" id="CUW05588.1"/>
    </source>
</evidence>
<dbReference type="PIRSF" id="PIRSF018637">
    <property type="entry name" value="TrmK"/>
    <property type="match status" value="1"/>
</dbReference>
<dbReference type="Gene3D" id="1.10.287.1890">
    <property type="match status" value="1"/>
</dbReference>
<gene>
    <name evidence="1" type="ORF">C122C_1197</name>
    <name evidence="2" type="ORF">KIJ12_04905</name>
</gene>
<dbReference type="Pfam" id="PF04816">
    <property type="entry name" value="TrmK"/>
    <property type="match status" value="1"/>
</dbReference>
<proteinExistence type="predicted"/>
<keyword evidence="1" id="KW-0489">Methyltransferase</keyword>
<organism evidence="2 4">
    <name type="scientific">Leuconostoc gasicomitatum</name>
    <dbReference type="NCBI Taxonomy" id="115778"/>
    <lineage>
        <taxon>Bacteria</taxon>
        <taxon>Bacillati</taxon>
        <taxon>Bacillota</taxon>
        <taxon>Bacilli</taxon>
        <taxon>Lactobacillales</taxon>
        <taxon>Lactobacillaceae</taxon>
        <taxon>Leuconostoc</taxon>
        <taxon>Leuconostoc gelidum group</taxon>
    </lineage>
</organism>
<dbReference type="RefSeq" id="WP_089997413.1">
    <property type="nucleotide sequence ID" value="NZ_CBCPIF010000001.1"/>
</dbReference>
<protein>
    <submittedName>
        <fullName evidence="2">tRNA (Adenine(22)-N(1))-methyltransferase TrmK</fullName>
    </submittedName>
    <submittedName>
        <fullName evidence="1">tRNA-m1A22 methylase</fullName>
    </submittedName>
</protein>
<evidence type="ECO:0000313" key="4">
    <source>
        <dbReference type="Proteomes" id="UP000752647"/>
    </source>
</evidence>
<dbReference type="InterPro" id="IPR029063">
    <property type="entry name" value="SAM-dependent_MTases_sf"/>
</dbReference>
<dbReference type="InterPro" id="IPR006901">
    <property type="entry name" value="TrmK"/>
</dbReference>
<dbReference type="Proteomes" id="UP000199271">
    <property type="component" value="Unassembled WGS sequence"/>
</dbReference>
<accession>A0A9Q3SX65</accession>
<keyword evidence="1" id="KW-0808">Transferase</keyword>
<dbReference type="PANTHER" id="PTHR38451">
    <property type="entry name" value="TRNA (ADENINE(22)-N(1))-METHYLTRANSFERASE"/>
    <property type="match status" value="1"/>
</dbReference>
<dbReference type="EMBL" id="JAHBFI010000010">
    <property type="protein sequence ID" value="MBZ5962494.1"/>
    <property type="molecule type" value="Genomic_DNA"/>
</dbReference>